<evidence type="ECO:0000313" key="2">
    <source>
        <dbReference type="EMBL" id="KAL2915961.1"/>
    </source>
</evidence>
<keyword evidence="1" id="KW-0472">Membrane</keyword>
<evidence type="ECO:0000313" key="3">
    <source>
        <dbReference type="Proteomes" id="UP001527925"/>
    </source>
</evidence>
<dbReference type="InterPro" id="IPR035195">
    <property type="entry name" value="Emr1"/>
</dbReference>
<sequence>MALPNFRRIFQDSRSEGEEKQAANAAVFKFVSFLTIAVCMIVARKLSFPSA</sequence>
<accession>A0ABR4N926</accession>
<dbReference type="EMBL" id="JADGIZ020000019">
    <property type="protein sequence ID" value="KAL2915961.1"/>
    <property type="molecule type" value="Genomic_DNA"/>
</dbReference>
<protein>
    <submittedName>
        <fullName evidence="2">Uncharacterized protein</fullName>
    </submittedName>
</protein>
<proteinExistence type="predicted"/>
<gene>
    <name evidence="2" type="ORF">HK105_204385</name>
</gene>
<keyword evidence="1" id="KW-0812">Transmembrane</keyword>
<feature type="transmembrane region" description="Helical" evidence="1">
    <location>
        <begin position="21"/>
        <end position="43"/>
    </location>
</feature>
<keyword evidence="1" id="KW-1133">Transmembrane helix</keyword>
<dbReference type="Pfam" id="PF17237">
    <property type="entry name" value="Emr1"/>
    <property type="match status" value="1"/>
</dbReference>
<reference evidence="2 3" key="1">
    <citation type="submission" date="2023-09" db="EMBL/GenBank/DDBJ databases">
        <title>Pangenome analysis of Batrachochytrium dendrobatidis and related Chytrids.</title>
        <authorList>
            <person name="Yacoub M.N."/>
            <person name="Stajich J.E."/>
            <person name="James T.Y."/>
        </authorList>
    </citation>
    <scope>NUCLEOTIDE SEQUENCE [LARGE SCALE GENOMIC DNA]</scope>
    <source>
        <strain evidence="2 3">JEL0888</strain>
    </source>
</reference>
<keyword evidence="3" id="KW-1185">Reference proteome</keyword>
<dbReference type="Proteomes" id="UP001527925">
    <property type="component" value="Unassembled WGS sequence"/>
</dbReference>
<comment type="caution">
    <text evidence="2">The sequence shown here is derived from an EMBL/GenBank/DDBJ whole genome shotgun (WGS) entry which is preliminary data.</text>
</comment>
<organism evidence="2 3">
    <name type="scientific">Polyrhizophydium stewartii</name>
    <dbReference type="NCBI Taxonomy" id="2732419"/>
    <lineage>
        <taxon>Eukaryota</taxon>
        <taxon>Fungi</taxon>
        <taxon>Fungi incertae sedis</taxon>
        <taxon>Chytridiomycota</taxon>
        <taxon>Chytridiomycota incertae sedis</taxon>
        <taxon>Chytridiomycetes</taxon>
        <taxon>Rhizophydiales</taxon>
        <taxon>Rhizophydiales incertae sedis</taxon>
        <taxon>Polyrhizophydium</taxon>
    </lineage>
</organism>
<evidence type="ECO:0000256" key="1">
    <source>
        <dbReference type="SAM" id="Phobius"/>
    </source>
</evidence>
<name>A0ABR4N926_9FUNG</name>